<accession>A0A833N2D9</accession>
<comment type="caution">
    <text evidence="1">The sequence shown here is derived from an EMBL/GenBank/DDBJ whole genome shotgun (WGS) entry which is preliminary data.</text>
</comment>
<dbReference type="PANTHER" id="PTHR34235">
    <property type="entry name" value="SLR1203 PROTEIN-RELATED"/>
    <property type="match status" value="1"/>
</dbReference>
<organism evidence="1 2">
    <name type="scientific">Methylorubrum populi</name>
    <dbReference type="NCBI Taxonomy" id="223967"/>
    <lineage>
        <taxon>Bacteria</taxon>
        <taxon>Pseudomonadati</taxon>
        <taxon>Pseudomonadota</taxon>
        <taxon>Alphaproteobacteria</taxon>
        <taxon>Hyphomicrobiales</taxon>
        <taxon>Methylobacteriaceae</taxon>
        <taxon>Methylorubrum</taxon>
    </lineage>
</organism>
<proteinExistence type="predicted"/>
<dbReference type="Proteomes" id="UP000469949">
    <property type="component" value="Unassembled WGS sequence"/>
</dbReference>
<dbReference type="AlphaFoldDB" id="A0A833N2D9"/>
<dbReference type="InterPro" id="IPR002636">
    <property type="entry name" value="DUF29"/>
</dbReference>
<dbReference type="Pfam" id="PF01724">
    <property type="entry name" value="DUF29"/>
    <property type="match status" value="1"/>
</dbReference>
<reference evidence="1 2" key="1">
    <citation type="submission" date="2019-10" db="EMBL/GenBank/DDBJ databases">
        <title>Draft Genome Sequence of the Caffeine Degrading Methylotroph Methylorubrum populi PINKEL.</title>
        <authorList>
            <person name="Dawson S.C."/>
            <person name="Zhang X."/>
            <person name="Wright M.E."/>
            <person name="Sharma G."/>
            <person name="Langner J.T."/>
            <person name="Ditty J.L."/>
            <person name="Subuyuj G.A."/>
        </authorList>
    </citation>
    <scope>NUCLEOTIDE SEQUENCE [LARGE SCALE GENOMIC DNA]</scope>
    <source>
        <strain evidence="1 2">Pinkel</strain>
    </source>
</reference>
<dbReference type="RefSeq" id="WP_152277457.1">
    <property type="nucleotide sequence ID" value="NZ_WEKV01000010.1"/>
</dbReference>
<evidence type="ECO:0008006" key="3">
    <source>
        <dbReference type="Google" id="ProtNLM"/>
    </source>
</evidence>
<gene>
    <name evidence="1" type="ORF">F8B43_3028</name>
</gene>
<evidence type="ECO:0000313" key="2">
    <source>
        <dbReference type="Proteomes" id="UP000469949"/>
    </source>
</evidence>
<protein>
    <recommendedName>
        <fullName evidence="3">DUF29 domain-containing protein</fullName>
    </recommendedName>
</protein>
<name>A0A833N2D9_9HYPH</name>
<dbReference type="Gene3D" id="1.20.1220.20">
    <property type="entry name" value="Uncharcterised protein PF01724"/>
    <property type="match status" value="1"/>
</dbReference>
<sequence length="152" mass="17222">MTKAALKPPPAADLYETDFHAWARGQAQAMATRERSALDIENLIDEVESLGRSQRAAIESHLSVLIVHLLKFKVQPERATVSWRITLRNQRRDIERLIQRSPSLRGYPAEILAETYRDAVRRAAQETGIDEAAFPDELSFTLAQILDPDFLP</sequence>
<evidence type="ECO:0000313" key="1">
    <source>
        <dbReference type="EMBL" id="KAB7784995.1"/>
    </source>
</evidence>
<dbReference type="EMBL" id="WEKV01000010">
    <property type="protein sequence ID" value="KAB7784995.1"/>
    <property type="molecule type" value="Genomic_DNA"/>
</dbReference>